<evidence type="ECO:0000259" key="1">
    <source>
        <dbReference type="Pfam" id="PF12299"/>
    </source>
</evidence>
<organism evidence="2">
    <name type="scientific">viral metagenome</name>
    <dbReference type="NCBI Taxonomy" id="1070528"/>
    <lineage>
        <taxon>unclassified sequences</taxon>
        <taxon>metagenomes</taxon>
        <taxon>organismal metagenomes</taxon>
    </lineage>
</organism>
<reference evidence="2" key="1">
    <citation type="journal article" date="2020" name="Nature">
        <title>Giant virus diversity and host interactions through global metagenomics.</title>
        <authorList>
            <person name="Schulz F."/>
            <person name="Roux S."/>
            <person name="Paez-Espino D."/>
            <person name="Jungbluth S."/>
            <person name="Walsh D.A."/>
            <person name="Denef V.J."/>
            <person name="McMahon K.D."/>
            <person name="Konstantinidis K.T."/>
            <person name="Eloe-Fadrosh E.A."/>
            <person name="Kyrpides N.C."/>
            <person name="Woyke T."/>
        </authorList>
    </citation>
    <scope>NUCLEOTIDE SEQUENCE</scope>
    <source>
        <strain evidence="2">GVMAG-M-3300023179-2</strain>
    </source>
</reference>
<dbReference type="Pfam" id="PF12299">
    <property type="entry name" value="DUF3627"/>
    <property type="match status" value="1"/>
</dbReference>
<dbReference type="EMBL" id="MN739801">
    <property type="protein sequence ID" value="QHT26768.1"/>
    <property type="molecule type" value="Genomic_DNA"/>
</dbReference>
<proteinExistence type="predicted"/>
<dbReference type="InterPro" id="IPR022549">
    <property type="entry name" value="DUF3627"/>
</dbReference>
<accession>A0A6C0ECY2</accession>
<protein>
    <recommendedName>
        <fullName evidence="1">DUF3627 domain-containing protein</fullName>
    </recommendedName>
</protein>
<evidence type="ECO:0000313" key="2">
    <source>
        <dbReference type="EMBL" id="QHT26768.1"/>
    </source>
</evidence>
<name>A0A6C0ECY2_9ZZZZ</name>
<feature type="domain" description="DUF3627" evidence="1">
    <location>
        <begin position="3"/>
        <end position="60"/>
    </location>
</feature>
<sequence length="73" mass="8687">MYNPNEIYKYTVIHAKKQNVNTRIEKLQNKNYIKIDELSLYNVPNASTLWCLIKEELKEDIDSCNNQLNLIKN</sequence>
<dbReference type="AlphaFoldDB" id="A0A6C0ECY2"/>